<dbReference type="AlphaFoldDB" id="A0AA39TE26"/>
<protein>
    <recommendedName>
        <fullName evidence="3">CxC2-like cysteine cluster KDZ transposase-associated domain-containing protein</fullName>
    </recommendedName>
</protein>
<proteinExistence type="predicted"/>
<sequence length="276" mass="30761">MKHTGQGNVPDGIKTTAVEELALWCPACLQPGINLPADWDSAPPEYQFLYLLILALNTNFHLKNLYQSSWEKDPRLHTGLAHFVEPTKYLEHVSQYATQKDISLCSGFKTLSHAATKSTIRLWVMGVGMLVYMCHEVIQPLAIVDLQWGECRIELQYGVPKCHCKGHKLCCQCSFSMNIHIVGHMDGKGIECCLVEINRTANSTKEMGSGNHYDTLDIQFVWHNWKKVIGLGSSASYFSSLTCEIPAQVRLACGSIPGSVRDSARQQPEAQLDHGD</sequence>
<gene>
    <name evidence="1" type="ORF">EDD18DRAFT_1312003</name>
</gene>
<dbReference type="Pfam" id="PF18758">
    <property type="entry name" value="KDZ"/>
    <property type="match status" value="2"/>
</dbReference>
<accession>A0AA39TE26</accession>
<evidence type="ECO:0008006" key="3">
    <source>
        <dbReference type="Google" id="ProtNLM"/>
    </source>
</evidence>
<keyword evidence="2" id="KW-1185">Reference proteome</keyword>
<name>A0AA39TE26_9AGAR</name>
<evidence type="ECO:0000313" key="1">
    <source>
        <dbReference type="EMBL" id="KAK0482846.1"/>
    </source>
</evidence>
<dbReference type="Proteomes" id="UP001175228">
    <property type="component" value="Unassembled WGS sequence"/>
</dbReference>
<evidence type="ECO:0000313" key="2">
    <source>
        <dbReference type="Proteomes" id="UP001175228"/>
    </source>
</evidence>
<dbReference type="EMBL" id="JAUEPU010000064">
    <property type="protein sequence ID" value="KAK0482846.1"/>
    <property type="molecule type" value="Genomic_DNA"/>
</dbReference>
<dbReference type="InterPro" id="IPR040521">
    <property type="entry name" value="KDZ"/>
</dbReference>
<organism evidence="1 2">
    <name type="scientific">Armillaria luteobubalina</name>
    <dbReference type="NCBI Taxonomy" id="153913"/>
    <lineage>
        <taxon>Eukaryota</taxon>
        <taxon>Fungi</taxon>
        <taxon>Dikarya</taxon>
        <taxon>Basidiomycota</taxon>
        <taxon>Agaricomycotina</taxon>
        <taxon>Agaricomycetes</taxon>
        <taxon>Agaricomycetidae</taxon>
        <taxon>Agaricales</taxon>
        <taxon>Marasmiineae</taxon>
        <taxon>Physalacriaceae</taxon>
        <taxon>Armillaria</taxon>
    </lineage>
</organism>
<comment type="caution">
    <text evidence="1">The sequence shown here is derived from an EMBL/GenBank/DDBJ whole genome shotgun (WGS) entry which is preliminary data.</text>
</comment>
<reference evidence="1" key="1">
    <citation type="submission" date="2023-06" db="EMBL/GenBank/DDBJ databases">
        <authorList>
            <consortium name="Lawrence Berkeley National Laboratory"/>
            <person name="Ahrendt S."/>
            <person name="Sahu N."/>
            <person name="Indic B."/>
            <person name="Wong-Bajracharya J."/>
            <person name="Merenyi Z."/>
            <person name="Ke H.-M."/>
            <person name="Monk M."/>
            <person name="Kocsube S."/>
            <person name="Drula E."/>
            <person name="Lipzen A."/>
            <person name="Balint B."/>
            <person name="Henrissat B."/>
            <person name="Andreopoulos B."/>
            <person name="Martin F.M."/>
            <person name="Harder C.B."/>
            <person name="Rigling D."/>
            <person name="Ford K.L."/>
            <person name="Foster G.D."/>
            <person name="Pangilinan J."/>
            <person name="Papanicolaou A."/>
            <person name="Barry K."/>
            <person name="LaButti K."/>
            <person name="Viragh M."/>
            <person name="Koriabine M."/>
            <person name="Yan M."/>
            <person name="Riley R."/>
            <person name="Champramary S."/>
            <person name="Plett K.L."/>
            <person name="Tsai I.J."/>
            <person name="Slot J."/>
            <person name="Sipos G."/>
            <person name="Plett J."/>
            <person name="Nagy L.G."/>
            <person name="Grigoriev I.V."/>
        </authorList>
    </citation>
    <scope>NUCLEOTIDE SEQUENCE</scope>
    <source>
        <strain evidence="1">HWK02</strain>
    </source>
</reference>